<evidence type="ECO:0000313" key="2">
    <source>
        <dbReference type="EMBL" id="MYL98652.1"/>
    </source>
</evidence>
<dbReference type="Pfam" id="PF11867">
    <property type="entry name" value="T1RH-like_C"/>
    <property type="match status" value="1"/>
</dbReference>
<dbReference type="InterPro" id="IPR021810">
    <property type="entry name" value="T1RH-like_C"/>
</dbReference>
<dbReference type="AlphaFoldDB" id="A0A7X4GHD6"/>
<accession>A0A7X4GHD6</accession>
<evidence type="ECO:0000313" key="3">
    <source>
        <dbReference type="Proteomes" id="UP000465810"/>
    </source>
</evidence>
<evidence type="ECO:0000259" key="1">
    <source>
        <dbReference type="Pfam" id="PF11867"/>
    </source>
</evidence>
<feature type="domain" description="Type I restriction enzyme HindI endonuclease subunit-like C-terminal" evidence="1">
    <location>
        <begin position="217"/>
        <end position="360"/>
    </location>
</feature>
<proteinExistence type="predicted"/>
<dbReference type="Proteomes" id="UP000465810">
    <property type="component" value="Unassembled WGS sequence"/>
</dbReference>
<gene>
    <name evidence="2" type="ORF">GR702_12845</name>
</gene>
<reference evidence="2 3" key="1">
    <citation type="submission" date="2019-12" db="EMBL/GenBank/DDBJ databases">
        <authorList>
            <person name="Feng G."/>
            <person name="Zhu H."/>
        </authorList>
    </citation>
    <scope>NUCLEOTIDE SEQUENCE [LARGE SCALE GENOMIC DNA]</scope>
    <source>
        <strain evidence="2 3">FGD1</strain>
    </source>
</reference>
<sequence>MKGSHPGCGGSFSLITGVWRAESARRHIARSGSRGAACRAGMPCHLRDVVDEPDDDLANFVAGETTVVRLYPLRPAEAVPFPVGRQHGHQPVSSSILIAERRGVGVRQRAVDMKADVLRTPHVGKADVEQMRGHRQLRDDPRRVEEVGRVVGRAKRQRSHELAGTQIALQAERPPFAGTQQPHRPRIVTAPERAELGILARQADDGSAMRSSAKGMMLRQNPLRTDFQKHYEQLVSDYNSEKDAVNIERTFAALLVLAEELDGEQRRAVREGLDEETLALFDLLMKPDLEKSDIVKLKKVAVGLYEILKQQLDTMQDFAGKQATRDAVRVAITNFLYDDRTGLPQSYEPNEVDVKAQAVFAHLLTRRSLDLHAA</sequence>
<organism evidence="2 3">
    <name type="scientific">Novosphingobium silvae</name>
    <dbReference type="NCBI Taxonomy" id="2692619"/>
    <lineage>
        <taxon>Bacteria</taxon>
        <taxon>Pseudomonadati</taxon>
        <taxon>Pseudomonadota</taxon>
        <taxon>Alphaproteobacteria</taxon>
        <taxon>Sphingomonadales</taxon>
        <taxon>Sphingomonadaceae</taxon>
        <taxon>Novosphingobium</taxon>
    </lineage>
</organism>
<protein>
    <submittedName>
        <fullName evidence="2">DUF3387 domain-containing protein</fullName>
    </submittedName>
</protein>
<dbReference type="EMBL" id="WVTD01000009">
    <property type="protein sequence ID" value="MYL98652.1"/>
    <property type="molecule type" value="Genomic_DNA"/>
</dbReference>
<comment type="caution">
    <text evidence="2">The sequence shown here is derived from an EMBL/GenBank/DDBJ whole genome shotgun (WGS) entry which is preliminary data.</text>
</comment>
<keyword evidence="3" id="KW-1185">Reference proteome</keyword>
<name>A0A7X4GHD6_9SPHN</name>